<accession>A0A6S7JIX2</accession>
<evidence type="ECO:0000256" key="2">
    <source>
        <dbReference type="ARBA" id="ARBA00022833"/>
    </source>
</evidence>
<comment type="caution">
    <text evidence="4">The sequence shown here is derived from an EMBL/GenBank/DDBJ whole genome shotgun (WGS) entry which is preliminary data.</text>
</comment>
<evidence type="ECO:0000256" key="3">
    <source>
        <dbReference type="SAM" id="MobiDB-lite"/>
    </source>
</evidence>
<proteinExistence type="predicted"/>
<evidence type="ECO:0000256" key="1">
    <source>
        <dbReference type="ARBA" id="ARBA00022771"/>
    </source>
</evidence>
<dbReference type="GO" id="GO:0008270">
    <property type="term" value="F:zinc ion binding"/>
    <property type="evidence" value="ECO:0007669"/>
    <property type="project" value="UniProtKB-KW"/>
</dbReference>
<dbReference type="Gene3D" id="3.30.40.10">
    <property type="entry name" value="Zinc/RING finger domain, C3HC4 (zinc finger)"/>
    <property type="match status" value="1"/>
</dbReference>
<keyword evidence="5" id="KW-1185">Reference proteome</keyword>
<dbReference type="Proteomes" id="UP001152795">
    <property type="component" value="Unassembled WGS sequence"/>
</dbReference>
<dbReference type="SUPFAM" id="SSF57850">
    <property type="entry name" value="RING/U-box"/>
    <property type="match status" value="1"/>
</dbReference>
<dbReference type="SMART" id="SM00184">
    <property type="entry name" value="RING"/>
    <property type="match status" value="1"/>
</dbReference>
<dbReference type="GO" id="GO:0006511">
    <property type="term" value="P:ubiquitin-dependent protein catabolic process"/>
    <property type="evidence" value="ECO:0007669"/>
    <property type="project" value="TreeGrafter"/>
</dbReference>
<name>A0A6S7JIX2_PARCT</name>
<dbReference type="PANTHER" id="PTHR21319:SF53">
    <property type="entry name" value="RING FINGER AND CHY ZINC FINGER DOMAIN-CONTAINING PROTEIN 1"/>
    <property type="match status" value="1"/>
</dbReference>
<dbReference type="InterPro" id="IPR013083">
    <property type="entry name" value="Znf_RING/FYVE/PHD"/>
</dbReference>
<sequence length="317" mass="36643">MTKFCEKCNRERKEDTFHCETCEICLLIEYEEHTCRETNNKDECPICLESIFEGNCAVLPCGHRPHENCFKGLMTAGANKCPLCRKTIVDEPCEDEEWVEDHLENIGVTLIGDTQEHRLRSLALWVHDRTGANLLTSDTRELLEEAEFKADILRENTPGPCTEEPHSTLTFSHSDLVDTLSRRGRRMSRMLGRQMAGALDMTDRLSRCLDNYAEDLVYLSKVTSEINLRRYGVRSGTGTHNAVTRLLLAVEIFQGIATECRENTLDMVVRAADCLAVRGPRRNSSDEEAVDVLRRYMEKQRQERQNRRRQYRGRRRR</sequence>
<dbReference type="GO" id="GO:0005634">
    <property type="term" value="C:nucleus"/>
    <property type="evidence" value="ECO:0007669"/>
    <property type="project" value="TreeGrafter"/>
</dbReference>
<evidence type="ECO:0000313" key="5">
    <source>
        <dbReference type="Proteomes" id="UP001152795"/>
    </source>
</evidence>
<dbReference type="PROSITE" id="PS50089">
    <property type="entry name" value="ZF_RING_2"/>
    <property type="match status" value="1"/>
</dbReference>
<dbReference type="AlphaFoldDB" id="A0A6S7JIX2"/>
<feature type="compositionally biased region" description="Basic residues" evidence="3">
    <location>
        <begin position="306"/>
        <end position="317"/>
    </location>
</feature>
<organism evidence="4 5">
    <name type="scientific">Paramuricea clavata</name>
    <name type="common">Red gorgonian</name>
    <name type="synonym">Violescent sea-whip</name>
    <dbReference type="NCBI Taxonomy" id="317549"/>
    <lineage>
        <taxon>Eukaryota</taxon>
        <taxon>Metazoa</taxon>
        <taxon>Cnidaria</taxon>
        <taxon>Anthozoa</taxon>
        <taxon>Octocorallia</taxon>
        <taxon>Malacalcyonacea</taxon>
        <taxon>Plexauridae</taxon>
        <taxon>Paramuricea</taxon>
    </lineage>
</organism>
<dbReference type="OrthoDB" id="411372at2759"/>
<gene>
    <name evidence="4" type="ORF">PACLA_8A062453</name>
</gene>
<dbReference type="PROSITE" id="PS50216">
    <property type="entry name" value="DHHC"/>
    <property type="match status" value="1"/>
</dbReference>
<dbReference type="PANTHER" id="PTHR21319">
    <property type="entry name" value="RING FINGER AND CHY ZINC FINGER DOMAIN-CONTAINING PROTEIN 1"/>
    <property type="match status" value="1"/>
</dbReference>
<keyword evidence="1" id="KW-0479">Metal-binding</keyword>
<keyword evidence="2" id="KW-0862">Zinc</keyword>
<dbReference type="Pfam" id="PF13639">
    <property type="entry name" value="zf-RING_2"/>
    <property type="match status" value="1"/>
</dbReference>
<protein>
    <submittedName>
        <fullName evidence="4">RING finger and CHY zinc finger domain-containing 1-like</fullName>
    </submittedName>
</protein>
<feature type="region of interest" description="Disordered" evidence="3">
    <location>
        <begin position="298"/>
        <end position="317"/>
    </location>
</feature>
<keyword evidence="1" id="KW-0863">Zinc-finger</keyword>
<dbReference type="InterPro" id="IPR001841">
    <property type="entry name" value="Znf_RING"/>
</dbReference>
<dbReference type="GO" id="GO:0061630">
    <property type="term" value="F:ubiquitin protein ligase activity"/>
    <property type="evidence" value="ECO:0007669"/>
    <property type="project" value="TreeGrafter"/>
</dbReference>
<reference evidence="4" key="1">
    <citation type="submission" date="2020-04" db="EMBL/GenBank/DDBJ databases">
        <authorList>
            <person name="Alioto T."/>
            <person name="Alioto T."/>
            <person name="Gomez Garrido J."/>
        </authorList>
    </citation>
    <scope>NUCLEOTIDE SEQUENCE</scope>
    <source>
        <strain evidence="4">A484AB</strain>
    </source>
</reference>
<dbReference type="PROSITE" id="PS51270">
    <property type="entry name" value="ZF_CTCHY"/>
    <property type="match status" value="1"/>
</dbReference>
<dbReference type="GO" id="GO:0016567">
    <property type="term" value="P:protein ubiquitination"/>
    <property type="evidence" value="ECO:0007669"/>
    <property type="project" value="TreeGrafter"/>
</dbReference>
<dbReference type="InterPro" id="IPR017921">
    <property type="entry name" value="Znf_CTCHY"/>
</dbReference>
<evidence type="ECO:0000313" key="4">
    <source>
        <dbReference type="EMBL" id="CAB4016601.1"/>
    </source>
</evidence>
<dbReference type="EMBL" id="CACRXK020009183">
    <property type="protein sequence ID" value="CAB4016601.1"/>
    <property type="molecule type" value="Genomic_DNA"/>
</dbReference>